<evidence type="ECO:0000256" key="4">
    <source>
        <dbReference type="ARBA" id="ARBA00023242"/>
    </source>
</evidence>
<proteinExistence type="predicted"/>
<dbReference type="PROSITE" id="PS50217">
    <property type="entry name" value="BZIP"/>
    <property type="match status" value="1"/>
</dbReference>
<dbReference type="Proteomes" id="UP001239445">
    <property type="component" value="Unassembled WGS sequence"/>
</dbReference>
<feature type="region of interest" description="Disordered" evidence="5">
    <location>
        <begin position="232"/>
        <end position="251"/>
    </location>
</feature>
<keyword evidence="9" id="KW-1185">Reference proteome</keyword>
<name>A0AAJ0FB46_9PEZI</name>
<dbReference type="SUPFAM" id="SSF57959">
    <property type="entry name" value="Leucine zipper domain"/>
    <property type="match status" value="1"/>
</dbReference>
<evidence type="ECO:0000256" key="6">
    <source>
        <dbReference type="SAM" id="SignalP"/>
    </source>
</evidence>
<feature type="region of interest" description="Disordered" evidence="5">
    <location>
        <begin position="53"/>
        <end position="101"/>
    </location>
</feature>
<feature type="chain" id="PRO_5042596167" description="BZIP domain-containing protein" evidence="6">
    <location>
        <begin position="25"/>
        <end position="575"/>
    </location>
</feature>
<protein>
    <recommendedName>
        <fullName evidence="7">BZIP domain-containing protein</fullName>
    </recommendedName>
</protein>
<dbReference type="InterPro" id="IPR046347">
    <property type="entry name" value="bZIP_sf"/>
</dbReference>
<feature type="domain" description="BZIP" evidence="7">
    <location>
        <begin position="366"/>
        <end position="429"/>
    </location>
</feature>
<dbReference type="CDD" id="cd14687">
    <property type="entry name" value="bZIP_ATF2"/>
    <property type="match status" value="1"/>
</dbReference>
<feature type="compositionally biased region" description="Basic residues" evidence="5">
    <location>
        <begin position="347"/>
        <end position="356"/>
    </location>
</feature>
<keyword evidence="6" id="KW-0732">Signal</keyword>
<dbReference type="GO" id="GO:0005634">
    <property type="term" value="C:nucleus"/>
    <property type="evidence" value="ECO:0007669"/>
    <property type="project" value="UniProtKB-SubCell"/>
</dbReference>
<reference evidence="8" key="1">
    <citation type="submission" date="2023-06" db="EMBL/GenBank/DDBJ databases">
        <title>Genome-scale phylogeny and comparative genomics of the fungal order Sordariales.</title>
        <authorList>
            <consortium name="Lawrence Berkeley National Laboratory"/>
            <person name="Hensen N."/>
            <person name="Bonometti L."/>
            <person name="Westerberg I."/>
            <person name="Brannstrom I.O."/>
            <person name="Guillou S."/>
            <person name="Cros-Aarteil S."/>
            <person name="Calhoun S."/>
            <person name="Haridas S."/>
            <person name="Kuo A."/>
            <person name="Mondo S."/>
            <person name="Pangilinan J."/>
            <person name="Riley R."/>
            <person name="Labutti K."/>
            <person name="Andreopoulos B."/>
            <person name="Lipzen A."/>
            <person name="Chen C."/>
            <person name="Yanf M."/>
            <person name="Daum C."/>
            <person name="Ng V."/>
            <person name="Clum A."/>
            <person name="Steindorff A."/>
            <person name="Ohm R."/>
            <person name="Martin F."/>
            <person name="Silar P."/>
            <person name="Natvig D."/>
            <person name="Lalanne C."/>
            <person name="Gautier V."/>
            <person name="Ament-Velasquez S.L."/>
            <person name="Kruys A."/>
            <person name="Hutchinson M.I."/>
            <person name="Powell A.J."/>
            <person name="Barry K."/>
            <person name="Miller A.N."/>
            <person name="Grigoriev I.V."/>
            <person name="Debuchy R."/>
            <person name="Gladieux P."/>
            <person name="Thoren M.H."/>
            <person name="Johannesson H."/>
        </authorList>
    </citation>
    <scope>NUCLEOTIDE SEQUENCE</scope>
    <source>
        <strain evidence="8">PSN4</strain>
    </source>
</reference>
<evidence type="ECO:0000256" key="1">
    <source>
        <dbReference type="ARBA" id="ARBA00004123"/>
    </source>
</evidence>
<keyword evidence="2" id="KW-0805">Transcription regulation</keyword>
<dbReference type="Pfam" id="PF00170">
    <property type="entry name" value="bZIP_1"/>
    <property type="match status" value="1"/>
</dbReference>
<feature type="compositionally biased region" description="Basic and acidic residues" evidence="5">
    <location>
        <begin position="80"/>
        <end position="101"/>
    </location>
</feature>
<evidence type="ECO:0000256" key="2">
    <source>
        <dbReference type="ARBA" id="ARBA00023015"/>
    </source>
</evidence>
<dbReference type="AlphaFoldDB" id="A0AAJ0FB46"/>
<dbReference type="EMBL" id="MU839827">
    <property type="protein sequence ID" value="KAK1760752.1"/>
    <property type="molecule type" value="Genomic_DNA"/>
</dbReference>
<keyword evidence="4" id="KW-0539">Nucleus</keyword>
<evidence type="ECO:0000259" key="7">
    <source>
        <dbReference type="PROSITE" id="PS50217"/>
    </source>
</evidence>
<feature type="signal peptide" evidence="6">
    <location>
        <begin position="1"/>
        <end position="24"/>
    </location>
</feature>
<gene>
    <name evidence="8" type="ORF">QBC47DRAFT_368114</name>
</gene>
<feature type="region of interest" description="Disordered" evidence="5">
    <location>
        <begin position="148"/>
        <end position="168"/>
    </location>
</feature>
<evidence type="ECO:0000313" key="8">
    <source>
        <dbReference type="EMBL" id="KAK1760752.1"/>
    </source>
</evidence>
<dbReference type="Gene3D" id="1.20.5.170">
    <property type="match status" value="1"/>
</dbReference>
<dbReference type="PANTHER" id="PTHR19304">
    <property type="entry name" value="CYCLIC-AMP RESPONSE ELEMENT BINDING PROTEIN"/>
    <property type="match status" value="1"/>
</dbReference>
<dbReference type="SMART" id="SM00338">
    <property type="entry name" value="BRLZ"/>
    <property type="match status" value="1"/>
</dbReference>
<dbReference type="PROSITE" id="PS00036">
    <property type="entry name" value="BZIP_BASIC"/>
    <property type="match status" value="1"/>
</dbReference>
<feature type="compositionally biased region" description="Acidic residues" evidence="5">
    <location>
        <begin position="283"/>
        <end position="296"/>
    </location>
</feature>
<evidence type="ECO:0000256" key="3">
    <source>
        <dbReference type="ARBA" id="ARBA00023163"/>
    </source>
</evidence>
<dbReference type="GO" id="GO:0003700">
    <property type="term" value="F:DNA-binding transcription factor activity"/>
    <property type="evidence" value="ECO:0007669"/>
    <property type="project" value="InterPro"/>
</dbReference>
<comment type="caution">
    <text evidence="8">The sequence shown here is derived from an EMBL/GenBank/DDBJ whole genome shotgun (WGS) entry which is preliminary data.</text>
</comment>
<dbReference type="InterPro" id="IPR004827">
    <property type="entry name" value="bZIP"/>
</dbReference>
<organism evidence="8 9">
    <name type="scientific">Echria macrotheca</name>
    <dbReference type="NCBI Taxonomy" id="438768"/>
    <lineage>
        <taxon>Eukaryota</taxon>
        <taxon>Fungi</taxon>
        <taxon>Dikarya</taxon>
        <taxon>Ascomycota</taxon>
        <taxon>Pezizomycotina</taxon>
        <taxon>Sordariomycetes</taxon>
        <taxon>Sordariomycetidae</taxon>
        <taxon>Sordariales</taxon>
        <taxon>Schizotheciaceae</taxon>
        <taxon>Echria</taxon>
    </lineage>
</organism>
<dbReference type="InterPro" id="IPR051027">
    <property type="entry name" value="bZIP_transcription_factors"/>
</dbReference>
<accession>A0AAJ0FB46</accession>
<evidence type="ECO:0000313" key="9">
    <source>
        <dbReference type="Proteomes" id="UP001239445"/>
    </source>
</evidence>
<sequence>MPTRQLLCFRTRFLLYFSAASVFSSCNDAPRANEPQGTPLRLSLRIRLPERPFLSPGTQQRNAPPSFPSAYSFPALTKTDNCKDGEARPPPKSRHLDLLSRQKPDYRRPGMLCFVTSRLFLQQPIPLLLPPSEKEVSGALLRPAHGGFQPGHSSVCSRQPQVSDQRPLSAERVLPAPGRAEPKPTMDVPMDTSSQFFNDCLDFGDPNAYASPGQELVDGGGDMLSFHQPDYTQHGLNGSPLPPDEHGMEHRLPISDWFSGSFDSVAPDQKQPLFVDPGLYGVEGEDEDEDEDEEDSDGTKAQIQVLSEEVSPASSRRTSRTKSGSHRTSQSASTPTDITPPDEESPKRRRKTKKTVKTPGKGGEDSRKRSKFLERNRIAASKCREKKKQYVSSLEGTKLELEAHNVQLQMEYSNLLAEVGSLKHHLMAHAKCNDPNIDRWLNNEARRFVQTPTDPFAQPYGGLAQPTPTVVSVESPRSRNPSIASTYQAMQSVTFEGLPGPDRQGSISYSHNKDLAPLDYEVPHSMCAAPTLYASPSDSAFQCVNSPHPKREPDINYNHMPDNMFNPDTPAYVGG</sequence>
<keyword evidence="3" id="KW-0804">Transcription</keyword>
<comment type="subcellular location">
    <subcellularLocation>
        <location evidence="1">Nucleus</location>
    </subcellularLocation>
</comment>
<dbReference type="PROSITE" id="PS51257">
    <property type="entry name" value="PROKAR_LIPOPROTEIN"/>
    <property type="match status" value="1"/>
</dbReference>
<evidence type="ECO:0000256" key="5">
    <source>
        <dbReference type="SAM" id="MobiDB-lite"/>
    </source>
</evidence>
<feature type="region of interest" description="Disordered" evidence="5">
    <location>
        <begin position="268"/>
        <end position="372"/>
    </location>
</feature>
<feature type="compositionally biased region" description="Polar residues" evidence="5">
    <location>
        <begin position="151"/>
        <end position="166"/>
    </location>
</feature>
<feature type="compositionally biased region" description="Basic and acidic residues" evidence="5">
    <location>
        <begin position="362"/>
        <end position="372"/>
    </location>
</feature>